<evidence type="ECO:0000313" key="3">
    <source>
        <dbReference type="EMBL" id="CPR19373.1"/>
    </source>
</evidence>
<name>A0A0D6JG52_9HYPH</name>
<feature type="region of interest" description="Disordered" evidence="2">
    <location>
        <begin position="120"/>
        <end position="157"/>
    </location>
</feature>
<dbReference type="Proteomes" id="UP000033187">
    <property type="component" value="Chromosome 1"/>
</dbReference>
<dbReference type="Gene3D" id="1.10.10.10">
    <property type="entry name" value="Winged helix-like DNA-binding domain superfamily/Winged helix DNA-binding domain"/>
    <property type="match status" value="1"/>
</dbReference>
<dbReference type="KEGG" id="fil:BN1229_v1_2135"/>
<sequence>MRLNKTTNHAIRILVDCAQSGDELVKVAEISERLDITQQNTFKIVHLLSRGGFVKAVRGRHGGVKLARPASEIRVGEVVGVIEASNLDARSDEKQSAQAIFDDALDAFISVLNQHTIADMASAQAPRPNASAKKPRTRAVRSIPEASIRSAKGSARC</sequence>
<proteinExistence type="predicted"/>
<dbReference type="GO" id="GO:0005829">
    <property type="term" value="C:cytosol"/>
    <property type="evidence" value="ECO:0007669"/>
    <property type="project" value="TreeGrafter"/>
</dbReference>
<gene>
    <name evidence="3" type="ORF">YBN1229_v1_2135</name>
</gene>
<dbReference type="InterPro" id="IPR036390">
    <property type="entry name" value="WH_DNA-bd_sf"/>
</dbReference>
<dbReference type="PROSITE" id="PS51197">
    <property type="entry name" value="HTH_RRF2_2"/>
    <property type="match status" value="1"/>
</dbReference>
<dbReference type="SUPFAM" id="SSF46785">
    <property type="entry name" value="Winged helix' DNA-binding domain"/>
    <property type="match status" value="1"/>
</dbReference>
<dbReference type="InterPro" id="IPR036388">
    <property type="entry name" value="WH-like_DNA-bd_sf"/>
</dbReference>
<dbReference type="PANTHER" id="PTHR33221:SF4">
    <property type="entry name" value="HTH-TYPE TRANSCRIPTIONAL REPRESSOR NSRR"/>
    <property type="match status" value="1"/>
</dbReference>
<keyword evidence="4" id="KW-1185">Reference proteome</keyword>
<organism evidence="3 4">
    <name type="scientific">Candidatus Filomicrobium marinum</name>
    <dbReference type="NCBI Taxonomy" id="1608628"/>
    <lineage>
        <taxon>Bacteria</taxon>
        <taxon>Pseudomonadati</taxon>
        <taxon>Pseudomonadota</taxon>
        <taxon>Alphaproteobacteria</taxon>
        <taxon>Hyphomicrobiales</taxon>
        <taxon>Hyphomicrobiaceae</taxon>
        <taxon>Filomicrobium</taxon>
    </lineage>
</organism>
<reference evidence="4" key="1">
    <citation type="submission" date="2015-02" db="EMBL/GenBank/DDBJ databases">
        <authorList>
            <person name="Chooi Y.-H."/>
        </authorList>
    </citation>
    <scope>NUCLEOTIDE SEQUENCE [LARGE SCALE GENOMIC DNA]</scope>
    <source>
        <strain evidence="4">strain Y</strain>
    </source>
</reference>
<dbReference type="PANTHER" id="PTHR33221">
    <property type="entry name" value="WINGED HELIX-TURN-HELIX TRANSCRIPTIONAL REGULATOR, RRF2 FAMILY"/>
    <property type="match status" value="1"/>
</dbReference>
<accession>A0A0D6JG52</accession>
<dbReference type="AlphaFoldDB" id="A0A0D6JG52"/>
<dbReference type="OrthoDB" id="9795923at2"/>
<dbReference type="EMBL" id="LN829119">
    <property type="protein sequence ID" value="CPR19373.1"/>
    <property type="molecule type" value="Genomic_DNA"/>
</dbReference>
<dbReference type="GO" id="GO:0003700">
    <property type="term" value="F:DNA-binding transcription factor activity"/>
    <property type="evidence" value="ECO:0007669"/>
    <property type="project" value="TreeGrafter"/>
</dbReference>
<evidence type="ECO:0000313" key="4">
    <source>
        <dbReference type="Proteomes" id="UP000033187"/>
    </source>
</evidence>
<dbReference type="KEGG" id="fiy:BN1229_v1_2135"/>
<dbReference type="RefSeq" id="WP_052743833.1">
    <property type="nucleotide sequence ID" value="NZ_LN829118.1"/>
</dbReference>
<dbReference type="GO" id="GO:0003677">
    <property type="term" value="F:DNA binding"/>
    <property type="evidence" value="ECO:0007669"/>
    <property type="project" value="UniProtKB-KW"/>
</dbReference>
<evidence type="ECO:0000256" key="2">
    <source>
        <dbReference type="SAM" id="MobiDB-lite"/>
    </source>
</evidence>
<evidence type="ECO:0000256" key="1">
    <source>
        <dbReference type="ARBA" id="ARBA00023125"/>
    </source>
</evidence>
<dbReference type="InterPro" id="IPR000944">
    <property type="entry name" value="Tscrpt_reg_Rrf2"/>
</dbReference>
<dbReference type="NCBIfam" id="TIGR00738">
    <property type="entry name" value="rrf2_super"/>
    <property type="match status" value="1"/>
</dbReference>
<protein>
    <submittedName>
        <fullName evidence="3">Rrf2 family transcriptional regulator</fullName>
    </submittedName>
</protein>
<keyword evidence="1" id="KW-0238">DNA-binding</keyword>
<dbReference type="Pfam" id="PF02082">
    <property type="entry name" value="Rrf2"/>
    <property type="match status" value="1"/>
</dbReference>